<dbReference type="AlphaFoldDB" id="A0A067RTH4"/>
<dbReference type="FunCoup" id="A0A067RTH4">
    <property type="interactions" value="269"/>
</dbReference>
<comment type="subcellular location">
    <subcellularLocation>
        <location evidence="1">Mitochondrion</location>
    </subcellularLocation>
</comment>
<evidence type="ECO:0000256" key="2">
    <source>
        <dbReference type="ARBA" id="ARBA00008860"/>
    </source>
</evidence>
<evidence type="ECO:0000256" key="5">
    <source>
        <dbReference type="ARBA" id="ARBA00023274"/>
    </source>
</evidence>
<keyword evidence="5" id="KW-0687">Ribonucleoprotein</keyword>
<dbReference type="Proteomes" id="UP000027135">
    <property type="component" value="Unassembled WGS sequence"/>
</dbReference>
<name>A0A067RTH4_ZOONE</name>
<dbReference type="OrthoDB" id="9939609at2759"/>
<dbReference type="OMA" id="HIQYEYV"/>
<keyword evidence="10" id="KW-1185">Reference proteome</keyword>
<keyword evidence="4" id="KW-0496">Mitochondrion</keyword>
<gene>
    <name evidence="9" type="ORF">L798_15196</name>
</gene>
<evidence type="ECO:0000313" key="10">
    <source>
        <dbReference type="Proteomes" id="UP000027135"/>
    </source>
</evidence>
<dbReference type="InterPro" id="IPR018305">
    <property type="entry name" value="Ribosomal_m50"/>
</dbReference>
<evidence type="ECO:0000256" key="6">
    <source>
        <dbReference type="ARBA" id="ARBA00035183"/>
    </source>
</evidence>
<comment type="similarity">
    <text evidence="2">Belongs to the mitochondrion-specific ribosomal protein mL50 family.</text>
</comment>
<evidence type="ECO:0000256" key="8">
    <source>
        <dbReference type="SAM" id="MobiDB-lite"/>
    </source>
</evidence>
<dbReference type="InParanoid" id="A0A067RTH4"/>
<keyword evidence="3 9" id="KW-0689">Ribosomal protein</keyword>
<dbReference type="Pfam" id="PF10501">
    <property type="entry name" value="Ribosomal_L50"/>
    <property type="match status" value="1"/>
</dbReference>
<feature type="region of interest" description="Disordered" evidence="8">
    <location>
        <begin position="34"/>
        <end position="55"/>
    </location>
</feature>
<evidence type="ECO:0000256" key="3">
    <source>
        <dbReference type="ARBA" id="ARBA00022980"/>
    </source>
</evidence>
<evidence type="ECO:0000256" key="4">
    <source>
        <dbReference type="ARBA" id="ARBA00023128"/>
    </source>
</evidence>
<dbReference type="PANTHER" id="PTHR31542">
    <property type="entry name" value="39A RIBOSOMAL PROTEIN L50, MITOCHONDRIAL"/>
    <property type="match status" value="1"/>
</dbReference>
<dbReference type="PANTHER" id="PTHR31542:SF1">
    <property type="entry name" value="LARGE RIBOSOMAL SUBUNIT PROTEIN ML50"/>
    <property type="match status" value="1"/>
</dbReference>
<organism evidence="9 10">
    <name type="scientific">Zootermopsis nevadensis</name>
    <name type="common">Dampwood termite</name>
    <dbReference type="NCBI Taxonomy" id="136037"/>
    <lineage>
        <taxon>Eukaryota</taxon>
        <taxon>Metazoa</taxon>
        <taxon>Ecdysozoa</taxon>
        <taxon>Arthropoda</taxon>
        <taxon>Hexapoda</taxon>
        <taxon>Insecta</taxon>
        <taxon>Pterygota</taxon>
        <taxon>Neoptera</taxon>
        <taxon>Polyneoptera</taxon>
        <taxon>Dictyoptera</taxon>
        <taxon>Blattodea</taxon>
        <taxon>Blattoidea</taxon>
        <taxon>Termitoidae</taxon>
        <taxon>Termopsidae</taxon>
        <taxon>Zootermopsis</taxon>
    </lineage>
</organism>
<dbReference type="EMBL" id="KK852473">
    <property type="protein sequence ID" value="KDR23114.1"/>
    <property type="molecule type" value="Genomic_DNA"/>
</dbReference>
<evidence type="ECO:0000313" key="9">
    <source>
        <dbReference type="EMBL" id="KDR23114.1"/>
    </source>
</evidence>
<evidence type="ECO:0000256" key="7">
    <source>
        <dbReference type="ARBA" id="ARBA00035398"/>
    </source>
</evidence>
<sequence length="215" mass="24614">MAAFIRHGLVKGGQERNIYENILMLQIMSRNKSGYKPSSKMPYNRRKKQPQAIKLDSTGESIASKGFHRPQTHYNPPQDVADRINSVYKIVTGLTSVSDARLNIPEVKFRFLNACFQEFQYSVPNSLLSTMFTVDDVVEFYKTPVDKIAPLDALNSMKLPENLHIQTEYHRFHPETDTMFGGISAFPKSSTIVTGLKYKKKYKGYDAESPWAKYF</sequence>
<accession>A0A067RTH4</accession>
<evidence type="ECO:0000256" key="1">
    <source>
        <dbReference type="ARBA" id="ARBA00004173"/>
    </source>
</evidence>
<dbReference type="eggNOG" id="ENOG502S4J8">
    <property type="taxonomic scope" value="Eukaryota"/>
</dbReference>
<reference evidence="9 10" key="1">
    <citation type="journal article" date="2014" name="Nat. Commun.">
        <title>Molecular traces of alternative social organization in a termite genome.</title>
        <authorList>
            <person name="Terrapon N."/>
            <person name="Li C."/>
            <person name="Robertson H.M."/>
            <person name="Ji L."/>
            <person name="Meng X."/>
            <person name="Booth W."/>
            <person name="Chen Z."/>
            <person name="Childers C.P."/>
            <person name="Glastad K.M."/>
            <person name="Gokhale K."/>
            <person name="Gowin J."/>
            <person name="Gronenberg W."/>
            <person name="Hermansen R.A."/>
            <person name="Hu H."/>
            <person name="Hunt B.G."/>
            <person name="Huylmans A.K."/>
            <person name="Khalil S.M."/>
            <person name="Mitchell R.D."/>
            <person name="Munoz-Torres M.C."/>
            <person name="Mustard J.A."/>
            <person name="Pan H."/>
            <person name="Reese J.T."/>
            <person name="Scharf M.E."/>
            <person name="Sun F."/>
            <person name="Vogel H."/>
            <person name="Xiao J."/>
            <person name="Yang W."/>
            <person name="Yang Z."/>
            <person name="Yang Z."/>
            <person name="Zhou J."/>
            <person name="Zhu J."/>
            <person name="Brent C.S."/>
            <person name="Elsik C.G."/>
            <person name="Goodisman M.A."/>
            <person name="Liberles D.A."/>
            <person name="Roe R.M."/>
            <person name="Vargo E.L."/>
            <person name="Vilcinskas A."/>
            <person name="Wang J."/>
            <person name="Bornberg-Bauer E."/>
            <person name="Korb J."/>
            <person name="Zhang G."/>
            <person name="Liebig J."/>
        </authorList>
    </citation>
    <scope>NUCLEOTIDE SEQUENCE [LARGE SCALE GENOMIC DNA]</scope>
    <source>
        <tissue evidence="9">Whole organism</tissue>
    </source>
</reference>
<dbReference type="GO" id="GO:0005762">
    <property type="term" value="C:mitochondrial large ribosomal subunit"/>
    <property type="evidence" value="ECO:0007669"/>
    <property type="project" value="TreeGrafter"/>
</dbReference>
<protein>
    <recommendedName>
        <fullName evidence="6">Large ribosomal subunit protein mL50</fullName>
    </recommendedName>
    <alternativeName>
        <fullName evidence="7">39S ribosomal protein L50, mitochondrial</fullName>
    </alternativeName>
</protein>
<proteinExistence type="inferred from homology"/>